<organism evidence="3 4">
    <name type="scientific">Porites lobata</name>
    <dbReference type="NCBI Taxonomy" id="104759"/>
    <lineage>
        <taxon>Eukaryota</taxon>
        <taxon>Metazoa</taxon>
        <taxon>Cnidaria</taxon>
        <taxon>Anthozoa</taxon>
        <taxon>Hexacorallia</taxon>
        <taxon>Scleractinia</taxon>
        <taxon>Fungiina</taxon>
        <taxon>Poritidae</taxon>
        <taxon>Porites</taxon>
    </lineage>
</organism>
<evidence type="ECO:0000256" key="1">
    <source>
        <dbReference type="ARBA" id="ARBA00009569"/>
    </source>
</evidence>
<gene>
    <name evidence="3" type="ORF">PLOB_00027166</name>
</gene>
<evidence type="ECO:0000256" key="2">
    <source>
        <dbReference type="SAM" id="MobiDB-lite"/>
    </source>
</evidence>
<feature type="region of interest" description="Disordered" evidence="2">
    <location>
        <begin position="1"/>
        <end position="40"/>
    </location>
</feature>
<feature type="compositionally biased region" description="Basic residues" evidence="2">
    <location>
        <begin position="89"/>
        <end position="108"/>
    </location>
</feature>
<reference evidence="3 4" key="1">
    <citation type="submission" date="2022-05" db="EMBL/GenBank/DDBJ databases">
        <authorList>
            <consortium name="Genoscope - CEA"/>
            <person name="William W."/>
        </authorList>
    </citation>
    <scope>NUCLEOTIDE SEQUENCE [LARGE SCALE GENOMIC DNA]</scope>
</reference>
<feature type="compositionally biased region" description="Low complexity" evidence="2">
    <location>
        <begin position="109"/>
        <end position="119"/>
    </location>
</feature>
<feature type="region of interest" description="Disordered" evidence="2">
    <location>
        <begin position="70"/>
        <end position="177"/>
    </location>
</feature>
<evidence type="ECO:0000313" key="3">
    <source>
        <dbReference type="EMBL" id="CAH3119053.1"/>
    </source>
</evidence>
<feature type="non-terminal residue" evidence="3">
    <location>
        <position position="177"/>
    </location>
</feature>
<dbReference type="PANTHER" id="PTHR31911:SF1">
    <property type="entry name" value="FAMILY WITH SEQUENCE SIMILARITY 133 MEMBER B-RELATED"/>
    <property type="match status" value="1"/>
</dbReference>
<name>A0ABN8NVS2_9CNID</name>
<dbReference type="PANTHER" id="PTHR31911">
    <property type="entry name" value="PROTEIN FAM133"/>
    <property type="match status" value="1"/>
</dbReference>
<proteinExistence type="inferred from homology"/>
<protein>
    <submittedName>
        <fullName evidence="3">Uncharacterized protein</fullName>
    </submittedName>
</protein>
<accession>A0ABN8NVS2</accession>
<evidence type="ECO:0000313" key="4">
    <source>
        <dbReference type="Proteomes" id="UP001159405"/>
    </source>
</evidence>
<comment type="caution">
    <text evidence="3">The sequence shown here is derived from an EMBL/GenBank/DDBJ whole genome shotgun (WGS) entry which is preliminary data.</text>
</comment>
<keyword evidence="4" id="KW-1185">Reference proteome</keyword>
<dbReference type="EMBL" id="CALNXK010000033">
    <property type="protein sequence ID" value="CAH3119053.1"/>
    <property type="molecule type" value="Genomic_DNA"/>
</dbReference>
<feature type="compositionally biased region" description="Basic and acidic residues" evidence="2">
    <location>
        <begin position="70"/>
        <end position="88"/>
    </location>
</feature>
<sequence>MGKRDNRVAHVNPVAMARARGPPPSSGPTIRDYLNRNRPTLEEVKEMMNKRKTGSETLAAFEEHLNEKFKNELKKNREKILGDAESSSKTKKKEKKKSSKHRKKRRRSSSPSSTSTSDNSESEEEKKKFKGHRKEERAKRERSENVLRLTEMQKNQRLKRERRSTEMMMNCPHLNAG</sequence>
<dbReference type="InterPro" id="IPR026766">
    <property type="entry name" value="Fam133"/>
</dbReference>
<comment type="similarity">
    <text evidence="1">Belongs to the FAM133 family.</text>
</comment>
<feature type="compositionally biased region" description="Basic and acidic residues" evidence="2">
    <location>
        <begin position="133"/>
        <end position="145"/>
    </location>
</feature>
<dbReference type="Proteomes" id="UP001159405">
    <property type="component" value="Unassembled WGS sequence"/>
</dbReference>